<reference evidence="3" key="1">
    <citation type="submission" date="2021-02" db="EMBL/GenBank/DDBJ databases">
        <title>Natrosporangium hydrolyticum gen. nov., sp. nov, a haloalkaliphilic actinobacterium from a soda solonchak soil.</title>
        <authorList>
            <person name="Sorokin D.Y."/>
            <person name="Khijniak T.V."/>
            <person name="Zakharycheva A.P."/>
            <person name="Boueva O.V."/>
            <person name="Ariskina E.V."/>
            <person name="Hahnke R.L."/>
            <person name="Bunk B."/>
            <person name="Sproer C."/>
            <person name="Schumann P."/>
            <person name="Evtushenko L.I."/>
            <person name="Kublanov I.V."/>
        </authorList>
    </citation>
    <scope>NUCLEOTIDE SEQUENCE</scope>
    <source>
        <strain evidence="3">DSM 106523</strain>
    </source>
</reference>
<protein>
    <submittedName>
        <fullName evidence="3">Uncharacterized protein</fullName>
    </submittedName>
</protein>
<organism evidence="3 4">
    <name type="scientific">Natronosporangium hydrolyticum</name>
    <dbReference type="NCBI Taxonomy" id="2811111"/>
    <lineage>
        <taxon>Bacteria</taxon>
        <taxon>Bacillati</taxon>
        <taxon>Actinomycetota</taxon>
        <taxon>Actinomycetes</taxon>
        <taxon>Micromonosporales</taxon>
        <taxon>Micromonosporaceae</taxon>
        <taxon>Natronosporangium</taxon>
    </lineage>
</organism>
<accession>A0A895YD70</accession>
<dbReference type="EMBL" id="CP070499">
    <property type="protein sequence ID" value="QSB13319.1"/>
    <property type="molecule type" value="Genomic_DNA"/>
</dbReference>
<dbReference type="AlphaFoldDB" id="A0A895YD70"/>
<evidence type="ECO:0000256" key="2">
    <source>
        <dbReference type="SAM" id="SignalP"/>
    </source>
</evidence>
<sequence>MSRGTPRRPLAGIRARFAVAVIATATVVATGVVATPALADGHDYATVSGDNLANPLTVTADDHPDHYATLRREVIWLFNREGDGSEPDPDELGPQYALQLFIAGEEQHRFELYPLAGGGPRVFRPADQPGDSDLDEAWFLARLSLPETLTELGIPLTDAPTNGGVAGEEPVATEEATGPLGFLDEWREGMLLTMALAVAVLAGLASVSLLLRRDR</sequence>
<dbReference type="RefSeq" id="WP_239675398.1">
    <property type="nucleotide sequence ID" value="NZ_CP070499.1"/>
</dbReference>
<name>A0A895YD70_9ACTN</name>
<keyword evidence="1" id="KW-0812">Transmembrane</keyword>
<evidence type="ECO:0000313" key="3">
    <source>
        <dbReference type="EMBL" id="QSB13319.1"/>
    </source>
</evidence>
<dbReference type="Proteomes" id="UP000662857">
    <property type="component" value="Chromosome"/>
</dbReference>
<keyword evidence="4" id="KW-1185">Reference proteome</keyword>
<feature type="signal peptide" evidence="2">
    <location>
        <begin position="1"/>
        <end position="39"/>
    </location>
</feature>
<keyword evidence="1" id="KW-0472">Membrane</keyword>
<keyword evidence="1" id="KW-1133">Transmembrane helix</keyword>
<feature type="transmembrane region" description="Helical" evidence="1">
    <location>
        <begin position="190"/>
        <end position="211"/>
    </location>
</feature>
<proteinExistence type="predicted"/>
<dbReference type="KEGG" id="nhy:JQS43_17020"/>
<evidence type="ECO:0000256" key="1">
    <source>
        <dbReference type="SAM" id="Phobius"/>
    </source>
</evidence>
<evidence type="ECO:0000313" key="4">
    <source>
        <dbReference type="Proteomes" id="UP000662857"/>
    </source>
</evidence>
<gene>
    <name evidence="3" type="ORF">JQS43_17020</name>
</gene>
<feature type="chain" id="PRO_5034981463" evidence="2">
    <location>
        <begin position="40"/>
        <end position="215"/>
    </location>
</feature>
<keyword evidence="2" id="KW-0732">Signal</keyword>